<dbReference type="InterPro" id="IPR022742">
    <property type="entry name" value="Hydrolase_4"/>
</dbReference>
<dbReference type="Proteomes" id="UP001183648">
    <property type="component" value="Unassembled WGS sequence"/>
</dbReference>
<comment type="caution">
    <text evidence="2">The sequence shown here is derived from an EMBL/GenBank/DDBJ whole genome shotgun (WGS) entry which is preliminary data.</text>
</comment>
<evidence type="ECO:0000259" key="1">
    <source>
        <dbReference type="Pfam" id="PF12146"/>
    </source>
</evidence>
<dbReference type="SUPFAM" id="SSF53474">
    <property type="entry name" value="alpha/beta-Hydrolases"/>
    <property type="match status" value="1"/>
</dbReference>
<sequence length="414" mass="44054">MLRLARRLLTALLVLLVVLAGAVTWVFSGRIHSAALEVRPAEPSYDIEVVSVADDRIVLDDTADHRDALHRGWTYGLRWEGGSGLVEGPAEEQGDQVGLGFRVVEGVAPRAGTEVDAFRDLWTDAAAASAEATDSADGTDSTDSTDGTGLALRAVRYGAGDHSLPAYVAEPRAEAPQPGTAGPDRSHWAVLVHGKGGTPLEMVRMARDLVAAGRTVMLIGYRNDAGAWQDPSGQYAYGRTEWRDLHAALVWAHDHGARDVVLGGASMGGGIVASYLEHVEDHHGVSGVVLDSPMLDLDTVVSWGARDERLPGGLPLPEPITWAAKRVAGLRYDVGWESLDYVDGPGGTDWADVPVLVLHGDADGTVPVSLSRDLARADDDVRLEEFPGAGHVESWNSDPGRYDELVTGFVSDLG</sequence>
<dbReference type="GO" id="GO:0016787">
    <property type="term" value="F:hydrolase activity"/>
    <property type="evidence" value="ECO:0007669"/>
    <property type="project" value="UniProtKB-KW"/>
</dbReference>
<dbReference type="InterPro" id="IPR029058">
    <property type="entry name" value="AB_hydrolase_fold"/>
</dbReference>
<gene>
    <name evidence="2" type="ORF">J2S63_002156</name>
</gene>
<dbReference type="RefSeq" id="WP_310301908.1">
    <property type="nucleotide sequence ID" value="NZ_BAAAPS010000008.1"/>
</dbReference>
<dbReference type="Pfam" id="PF12146">
    <property type="entry name" value="Hydrolase_4"/>
    <property type="match status" value="1"/>
</dbReference>
<feature type="domain" description="Serine aminopeptidase S33" evidence="1">
    <location>
        <begin position="190"/>
        <end position="299"/>
    </location>
</feature>
<evidence type="ECO:0000313" key="3">
    <source>
        <dbReference type="Proteomes" id="UP001183648"/>
    </source>
</evidence>
<keyword evidence="3" id="KW-1185">Reference proteome</keyword>
<dbReference type="Gene3D" id="3.40.50.1820">
    <property type="entry name" value="alpha/beta hydrolase"/>
    <property type="match status" value="1"/>
</dbReference>
<keyword evidence="2" id="KW-0378">Hydrolase</keyword>
<name>A0ABU2BVD5_9ACTN</name>
<protein>
    <submittedName>
        <fullName evidence="2">Alpha-beta hydrolase superfamily lysophospholipase</fullName>
    </submittedName>
</protein>
<reference evidence="2 3" key="1">
    <citation type="submission" date="2023-07" db="EMBL/GenBank/DDBJ databases">
        <title>Sequencing the genomes of 1000 actinobacteria strains.</title>
        <authorList>
            <person name="Klenk H.-P."/>
        </authorList>
    </citation>
    <scope>NUCLEOTIDE SEQUENCE [LARGE SCALE GENOMIC DNA]</scope>
    <source>
        <strain evidence="2 3">DSM 19426</strain>
    </source>
</reference>
<accession>A0ABU2BVD5</accession>
<proteinExistence type="predicted"/>
<organism evidence="2 3">
    <name type="scientific">Nocardioides marmoribigeumensis</name>
    <dbReference type="NCBI Taxonomy" id="433649"/>
    <lineage>
        <taxon>Bacteria</taxon>
        <taxon>Bacillati</taxon>
        <taxon>Actinomycetota</taxon>
        <taxon>Actinomycetes</taxon>
        <taxon>Propionibacteriales</taxon>
        <taxon>Nocardioidaceae</taxon>
        <taxon>Nocardioides</taxon>
    </lineage>
</organism>
<dbReference type="EMBL" id="JAVDYG010000001">
    <property type="protein sequence ID" value="MDR7362603.1"/>
    <property type="molecule type" value="Genomic_DNA"/>
</dbReference>
<evidence type="ECO:0000313" key="2">
    <source>
        <dbReference type="EMBL" id="MDR7362603.1"/>
    </source>
</evidence>